<protein>
    <submittedName>
        <fullName evidence="2">Uncharacterized protein</fullName>
    </submittedName>
</protein>
<accession>A0A8T9BXY4</accession>
<keyword evidence="1" id="KW-1133">Transmembrane helix</keyword>
<name>A0A8T9BXY4_9HELO</name>
<dbReference type="Proteomes" id="UP000469558">
    <property type="component" value="Unassembled WGS sequence"/>
</dbReference>
<sequence length="113" mass="12704">MYGRILISLSSIGQILGPFIADFNDTHVTNPRWPPHARFHNGQTMSMGLCLGLITLFYTHRRTKSVNEEKESLRTAAVFGSLYWITGLSAILYPGSAGMDPEFGDGFPQFWMF</sequence>
<dbReference type="AlphaFoldDB" id="A0A8T9BXY4"/>
<comment type="caution">
    <text evidence="2">The sequence shown here is derived from an EMBL/GenBank/DDBJ whole genome shotgun (WGS) entry which is preliminary data.</text>
</comment>
<organism evidence="2 3">
    <name type="scientific">Lachnellula suecica</name>
    <dbReference type="NCBI Taxonomy" id="602035"/>
    <lineage>
        <taxon>Eukaryota</taxon>
        <taxon>Fungi</taxon>
        <taxon>Dikarya</taxon>
        <taxon>Ascomycota</taxon>
        <taxon>Pezizomycotina</taxon>
        <taxon>Leotiomycetes</taxon>
        <taxon>Helotiales</taxon>
        <taxon>Lachnaceae</taxon>
        <taxon>Lachnellula</taxon>
    </lineage>
</organism>
<feature type="transmembrane region" description="Helical" evidence="1">
    <location>
        <begin position="73"/>
        <end position="93"/>
    </location>
</feature>
<keyword evidence="1" id="KW-0472">Membrane</keyword>
<feature type="non-terminal residue" evidence="2">
    <location>
        <position position="113"/>
    </location>
</feature>
<reference evidence="2 3" key="1">
    <citation type="submission" date="2018-05" db="EMBL/GenBank/DDBJ databases">
        <title>Genome sequencing and assembly of the regulated plant pathogen Lachnellula willkommii and related sister species for the development of diagnostic species identification markers.</title>
        <authorList>
            <person name="Giroux E."/>
            <person name="Bilodeau G."/>
        </authorList>
    </citation>
    <scope>NUCLEOTIDE SEQUENCE [LARGE SCALE GENOMIC DNA]</scope>
    <source>
        <strain evidence="2 3">CBS 268.59</strain>
    </source>
</reference>
<dbReference type="Pfam" id="PF20345">
    <property type="entry name" value="DUF6640"/>
    <property type="match status" value="1"/>
</dbReference>
<dbReference type="OrthoDB" id="2819018at2759"/>
<keyword evidence="1" id="KW-0812">Transmembrane</keyword>
<dbReference type="InterPro" id="IPR046580">
    <property type="entry name" value="DUF6640"/>
</dbReference>
<proteinExistence type="predicted"/>
<feature type="transmembrane region" description="Helical" evidence="1">
    <location>
        <begin position="45"/>
        <end position="61"/>
    </location>
</feature>
<keyword evidence="3" id="KW-1185">Reference proteome</keyword>
<evidence type="ECO:0000313" key="3">
    <source>
        <dbReference type="Proteomes" id="UP000469558"/>
    </source>
</evidence>
<dbReference type="EMBL" id="QGMK01002651">
    <property type="protein sequence ID" value="TVY56930.1"/>
    <property type="molecule type" value="Genomic_DNA"/>
</dbReference>
<gene>
    <name evidence="2" type="ORF">LSUE1_G009703</name>
</gene>
<evidence type="ECO:0000313" key="2">
    <source>
        <dbReference type="EMBL" id="TVY56930.1"/>
    </source>
</evidence>
<evidence type="ECO:0000256" key="1">
    <source>
        <dbReference type="SAM" id="Phobius"/>
    </source>
</evidence>